<organism evidence="3 4">
    <name type="scientific">Sphaerobolus stellatus (strain SS14)</name>
    <dbReference type="NCBI Taxonomy" id="990650"/>
    <lineage>
        <taxon>Eukaryota</taxon>
        <taxon>Fungi</taxon>
        <taxon>Dikarya</taxon>
        <taxon>Basidiomycota</taxon>
        <taxon>Agaricomycotina</taxon>
        <taxon>Agaricomycetes</taxon>
        <taxon>Phallomycetidae</taxon>
        <taxon>Geastrales</taxon>
        <taxon>Sphaerobolaceae</taxon>
        <taxon>Sphaerobolus</taxon>
    </lineage>
</organism>
<dbReference type="HOGENOM" id="CLU_1469109_0_0_1"/>
<evidence type="ECO:0000313" key="3">
    <source>
        <dbReference type="EMBL" id="KIJ48125.1"/>
    </source>
</evidence>
<gene>
    <name evidence="2" type="ORF">M422DRAFT_248302</name>
    <name evidence="3" type="ORF">M422DRAFT_248305</name>
</gene>
<evidence type="ECO:0000313" key="4">
    <source>
        <dbReference type="Proteomes" id="UP000054279"/>
    </source>
</evidence>
<accession>A0A0C9W526</accession>
<protein>
    <submittedName>
        <fullName evidence="3">Uncharacterized protein</fullName>
    </submittedName>
</protein>
<dbReference type="EMBL" id="KN837099">
    <property type="protein sequence ID" value="KIJ48121.1"/>
    <property type="molecule type" value="Genomic_DNA"/>
</dbReference>
<feature type="compositionally biased region" description="Basic and acidic residues" evidence="1">
    <location>
        <begin position="1"/>
        <end position="21"/>
    </location>
</feature>
<dbReference type="AlphaFoldDB" id="A0A0C9W526"/>
<name>A0A0C9W526_SPHS4</name>
<proteinExistence type="predicted"/>
<feature type="region of interest" description="Disordered" evidence="1">
    <location>
        <begin position="1"/>
        <end position="28"/>
    </location>
</feature>
<keyword evidence="4" id="KW-1185">Reference proteome</keyword>
<evidence type="ECO:0000313" key="2">
    <source>
        <dbReference type="EMBL" id="KIJ48121.1"/>
    </source>
</evidence>
<dbReference type="EMBL" id="KN837099">
    <property type="protein sequence ID" value="KIJ48125.1"/>
    <property type="molecule type" value="Genomic_DNA"/>
</dbReference>
<dbReference type="Proteomes" id="UP000054279">
    <property type="component" value="Unassembled WGS sequence"/>
</dbReference>
<reference evidence="3 4" key="1">
    <citation type="submission" date="2014-06" db="EMBL/GenBank/DDBJ databases">
        <title>Evolutionary Origins and Diversification of the Mycorrhizal Mutualists.</title>
        <authorList>
            <consortium name="DOE Joint Genome Institute"/>
            <consortium name="Mycorrhizal Genomics Consortium"/>
            <person name="Kohler A."/>
            <person name="Kuo A."/>
            <person name="Nagy L.G."/>
            <person name="Floudas D."/>
            <person name="Copeland A."/>
            <person name="Barry K.W."/>
            <person name="Cichocki N."/>
            <person name="Veneault-Fourrey C."/>
            <person name="LaButti K."/>
            <person name="Lindquist E.A."/>
            <person name="Lipzen A."/>
            <person name="Lundell T."/>
            <person name="Morin E."/>
            <person name="Murat C."/>
            <person name="Riley R."/>
            <person name="Ohm R."/>
            <person name="Sun H."/>
            <person name="Tunlid A."/>
            <person name="Henrissat B."/>
            <person name="Grigoriev I.V."/>
            <person name="Hibbett D.S."/>
            <person name="Martin F."/>
        </authorList>
    </citation>
    <scope>NUCLEOTIDE SEQUENCE [LARGE SCALE GENOMIC DNA]</scope>
    <source>
        <strain evidence="3 4">SS14</strain>
    </source>
</reference>
<sequence>MGSAYESEKTFAGELRRAKADDAEEEGDGNVDSCIKEECLRLQSCFDGRILCRMVTSKDSVGNPLVPLLECKRIIVPLRLTKREMGIILQHSEEVKDSVSAGNLGAGHLCKEFYLDHRLSVGYAMDRIEDELPTFNTLEEWEAKKSTKFDICARLCKYILSHDGVPLPHFVDGQVEFPLIPDTL</sequence>
<evidence type="ECO:0000256" key="1">
    <source>
        <dbReference type="SAM" id="MobiDB-lite"/>
    </source>
</evidence>
<dbReference type="OrthoDB" id="3270319at2759"/>